<name>A0A087M4U9_9HYPH</name>
<evidence type="ECO:0000313" key="3">
    <source>
        <dbReference type="Proteomes" id="UP000028981"/>
    </source>
</evidence>
<dbReference type="RefSeq" id="WP_035080404.1">
    <property type="nucleotide sequence ID" value="NZ_JQGC01000004.1"/>
</dbReference>
<dbReference type="STRING" id="46914.JP75_05725"/>
<evidence type="ECO:0000313" key="2">
    <source>
        <dbReference type="EMBL" id="KFL31902.1"/>
    </source>
</evidence>
<evidence type="ECO:0000256" key="1">
    <source>
        <dbReference type="SAM" id="MobiDB-lite"/>
    </source>
</evidence>
<sequence>MVAVTATYYSGYSSTTSSQTSATTASTSAATSAKTSTTSTSTSATSITLSDAAKAALAEKSFASVIADARSKLTKLLEDAGRKSPLQNGELALDMSSLDSREIYAIASDKSFSAEESEAAMLEMQRRFEAALAGPHSIAQVTGNYTGLYNAAAAFLDALGPEEKTSEDWKASRDAITEGLKQLQTDPKKLPSAGEDDPVATYIKLVETRGTLDQSMATLATNARTALDKRYEEIHATGRIPSFKPTSPSYVDLSGLSSRSLSAIVLDKEGQFTSQEVAAAKSQLRTKSSSVLMAGLKSASQSTDPTAFSQNVISAFSSLSAEERQAAGWSDQLYEAAVANYSTSNKLLEMFNQLSAGSSSSNTGSSFSFASLLG</sequence>
<dbReference type="OrthoDB" id="7180789at2"/>
<reference evidence="2 3" key="1">
    <citation type="submission" date="2014-08" db="EMBL/GenBank/DDBJ databases">
        <authorList>
            <person name="Hassan Y.I."/>
            <person name="Lepp D."/>
            <person name="Zhou T."/>
        </authorList>
    </citation>
    <scope>NUCLEOTIDE SEQUENCE [LARGE SCALE GENOMIC DNA]</scope>
    <source>
        <strain evidence="2 3">IFO13584</strain>
    </source>
</reference>
<dbReference type="AlphaFoldDB" id="A0A087M4U9"/>
<proteinExistence type="predicted"/>
<feature type="region of interest" description="Disordered" evidence="1">
    <location>
        <begin position="10"/>
        <end position="41"/>
    </location>
</feature>
<gene>
    <name evidence="2" type="ORF">JP75_05725</name>
</gene>
<dbReference type="Proteomes" id="UP000028981">
    <property type="component" value="Unassembled WGS sequence"/>
</dbReference>
<accession>A0A087M4U9</accession>
<keyword evidence="3" id="KW-1185">Reference proteome</keyword>
<organism evidence="2 3">
    <name type="scientific">Devosia riboflavina</name>
    <dbReference type="NCBI Taxonomy" id="46914"/>
    <lineage>
        <taxon>Bacteria</taxon>
        <taxon>Pseudomonadati</taxon>
        <taxon>Pseudomonadota</taxon>
        <taxon>Alphaproteobacteria</taxon>
        <taxon>Hyphomicrobiales</taxon>
        <taxon>Devosiaceae</taxon>
        <taxon>Devosia</taxon>
    </lineage>
</organism>
<comment type="caution">
    <text evidence="2">The sequence shown here is derived from an EMBL/GenBank/DDBJ whole genome shotgun (WGS) entry which is preliminary data.</text>
</comment>
<evidence type="ECO:0008006" key="4">
    <source>
        <dbReference type="Google" id="ProtNLM"/>
    </source>
</evidence>
<dbReference type="EMBL" id="JQGC01000004">
    <property type="protein sequence ID" value="KFL31902.1"/>
    <property type="molecule type" value="Genomic_DNA"/>
</dbReference>
<protein>
    <recommendedName>
        <fullName evidence="4">DUF1217 domain-containing protein</fullName>
    </recommendedName>
</protein>